<dbReference type="RefSeq" id="WP_090135880.1">
    <property type="nucleotide sequence ID" value="NZ_FOLY01000008.1"/>
</dbReference>
<dbReference type="InterPro" id="IPR036249">
    <property type="entry name" value="Thioredoxin-like_sf"/>
</dbReference>
<dbReference type="CDD" id="cd03047">
    <property type="entry name" value="GST_N_2"/>
    <property type="match status" value="1"/>
</dbReference>
<proteinExistence type="inferred from homology"/>
<comment type="similarity">
    <text evidence="1">Belongs to the GST superfamily.</text>
</comment>
<evidence type="ECO:0000313" key="5">
    <source>
        <dbReference type="EMBL" id="SFC87892.1"/>
    </source>
</evidence>
<dbReference type="GO" id="GO:0016740">
    <property type="term" value="F:transferase activity"/>
    <property type="evidence" value="ECO:0007669"/>
    <property type="project" value="UniProtKB-KW"/>
</dbReference>
<evidence type="ECO:0000256" key="2">
    <source>
        <dbReference type="ARBA" id="ARBA00022679"/>
    </source>
</evidence>
<organism evidence="5 6">
    <name type="scientific">Kushneria avicenniae</name>
    <dbReference type="NCBI Taxonomy" id="402385"/>
    <lineage>
        <taxon>Bacteria</taxon>
        <taxon>Pseudomonadati</taxon>
        <taxon>Pseudomonadota</taxon>
        <taxon>Gammaproteobacteria</taxon>
        <taxon>Oceanospirillales</taxon>
        <taxon>Halomonadaceae</taxon>
        <taxon>Kushneria</taxon>
    </lineage>
</organism>
<evidence type="ECO:0000256" key="1">
    <source>
        <dbReference type="ARBA" id="ARBA00007409"/>
    </source>
</evidence>
<evidence type="ECO:0000313" key="6">
    <source>
        <dbReference type="Proteomes" id="UP000199046"/>
    </source>
</evidence>
<reference evidence="6" key="1">
    <citation type="submission" date="2016-10" db="EMBL/GenBank/DDBJ databases">
        <authorList>
            <person name="Varghese N."/>
            <person name="Submissions S."/>
        </authorList>
    </citation>
    <scope>NUCLEOTIDE SEQUENCE [LARGE SCALE GENOMIC DNA]</scope>
    <source>
        <strain evidence="6">DSM 23439</strain>
    </source>
</reference>
<accession>A0A1I1MSI7</accession>
<name>A0A1I1MSI7_9GAMM</name>
<dbReference type="FunFam" id="3.40.30.10:FF:000039">
    <property type="entry name" value="Glutathione S-transferase domain"/>
    <property type="match status" value="1"/>
</dbReference>
<gene>
    <name evidence="5" type="ORF">SAMN05421848_3102</name>
</gene>
<keyword evidence="6" id="KW-1185">Reference proteome</keyword>
<dbReference type="Proteomes" id="UP000199046">
    <property type="component" value="Unassembled WGS sequence"/>
</dbReference>
<dbReference type="STRING" id="402385.SAMN05421848_3102"/>
<dbReference type="SFLD" id="SFLDG01150">
    <property type="entry name" value="Main.1:_Beta-like"/>
    <property type="match status" value="1"/>
</dbReference>
<evidence type="ECO:0000259" key="4">
    <source>
        <dbReference type="PROSITE" id="PS50405"/>
    </source>
</evidence>
<dbReference type="InterPro" id="IPR040079">
    <property type="entry name" value="Glutathione_S-Trfase"/>
</dbReference>
<protein>
    <submittedName>
        <fullName evidence="5">Glutathione S-transferase</fullName>
    </submittedName>
</protein>
<evidence type="ECO:0000259" key="3">
    <source>
        <dbReference type="PROSITE" id="PS50404"/>
    </source>
</evidence>
<dbReference type="InterPro" id="IPR010987">
    <property type="entry name" value="Glutathione-S-Trfase_C-like"/>
</dbReference>
<dbReference type="PANTHER" id="PTHR44051:SF19">
    <property type="entry name" value="DISULFIDE-BOND OXIDOREDUCTASE YFCG"/>
    <property type="match status" value="1"/>
</dbReference>
<keyword evidence="2 5" id="KW-0808">Transferase</keyword>
<dbReference type="InterPro" id="IPR036282">
    <property type="entry name" value="Glutathione-S-Trfase_C_sf"/>
</dbReference>
<dbReference type="SFLD" id="SFLDS00019">
    <property type="entry name" value="Glutathione_Transferase_(cytos"/>
    <property type="match status" value="1"/>
</dbReference>
<feature type="domain" description="GST C-terminal" evidence="4">
    <location>
        <begin position="86"/>
        <end position="216"/>
    </location>
</feature>
<dbReference type="PROSITE" id="PS50405">
    <property type="entry name" value="GST_CTER"/>
    <property type="match status" value="1"/>
</dbReference>
<dbReference type="Pfam" id="PF13417">
    <property type="entry name" value="GST_N_3"/>
    <property type="match status" value="1"/>
</dbReference>
<dbReference type="EMBL" id="FOLY01000008">
    <property type="protein sequence ID" value="SFC87892.1"/>
    <property type="molecule type" value="Genomic_DNA"/>
</dbReference>
<dbReference type="OrthoDB" id="5958450at2"/>
<dbReference type="SFLD" id="SFLDG00358">
    <property type="entry name" value="Main_(cytGST)"/>
    <property type="match status" value="1"/>
</dbReference>
<dbReference type="SUPFAM" id="SSF52833">
    <property type="entry name" value="Thioredoxin-like"/>
    <property type="match status" value="1"/>
</dbReference>
<dbReference type="InterPro" id="IPR004046">
    <property type="entry name" value="GST_C"/>
</dbReference>
<dbReference type="PROSITE" id="PS50404">
    <property type="entry name" value="GST_NTER"/>
    <property type="match status" value="1"/>
</dbReference>
<dbReference type="Gene3D" id="1.20.1050.10">
    <property type="match status" value="1"/>
</dbReference>
<dbReference type="InterPro" id="IPR004045">
    <property type="entry name" value="Glutathione_S-Trfase_N"/>
</dbReference>
<sequence length="216" mass="24988">MLQIYGRSTSYNVQKVLWLADELSLDYQHIPAGGEHGDLDTPEFLAMNPGGRIPVIVDGTTSIWETHAILRYLAAQYGNDHFQRDTPAAQSLIDRWIDWSLSELEPAFFSGIFWGYYRTPEMQRDQSAISKALKRCEQLYQRLDDQLSQQPWFSGNTLGLADIPAGTTLYRYFEMDGIERPDLPSVRRWYQQLQARPAYQQQVMRPFGELKGRLAY</sequence>
<dbReference type="SUPFAM" id="SSF47616">
    <property type="entry name" value="GST C-terminal domain-like"/>
    <property type="match status" value="1"/>
</dbReference>
<dbReference type="AlphaFoldDB" id="A0A1I1MSI7"/>
<dbReference type="PANTHER" id="PTHR44051">
    <property type="entry name" value="GLUTATHIONE S-TRANSFERASE-RELATED"/>
    <property type="match status" value="1"/>
</dbReference>
<dbReference type="Pfam" id="PF00043">
    <property type="entry name" value="GST_C"/>
    <property type="match status" value="1"/>
</dbReference>
<dbReference type="Gene3D" id="3.40.30.10">
    <property type="entry name" value="Glutaredoxin"/>
    <property type="match status" value="1"/>
</dbReference>
<feature type="domain" description="GST N-terminal" evidence="3">
    <location>
        <begin position="1"/>
        <end position="81"/>
    </location>
</feature>